<dbReference type="RefSeq" id="XP_029348028.1">
    <property type="nucleotide sequence ID" value="XM_029492168.1"/>
</dbReference>
<evidence type="ECO:0000313" key="4">
    <source>
        <dbReference type="Proteomes" id="UP000007819"/>
    </source>
</evidence>
<dbReference type="AlphaFoldDB" id="A0A8R2JW42"/>
<dbReference type="OrthoDB" id="6626524at2759"/>
<dbReference type="InterPro" id="IPR032071">
    <property type="entry name" value="DUF4806"/>
</dbReference>
<keyword evidence="4" id="KW-1185">Reference proteome</keyword>
<accession>A0A8R2JW42</accession>
<dbReference type="EnsemblMetazoa" id="XM_029492169.1">
    <property type="protein sequence ID" value="XP_029348029.1"/>
    <property type="gene ID" value="LOC100575035"/>
</dbReference>
<name>A0A8R2JW42_ACYPI</name>
<reference evidence="3" key="2">
    <citation type="submission" date="2022-06" db="UniProtKB">
        <authorList>
            <consortium name="EnsemblMetazoa"/>
        </authorList>
    </citation>
    <scope>IDENTIFICATION</scope>
</reference>
<dbReference type="RefSeq" id="XP_029348029.1">
    <property type="nucleotide sequence ID" value="XM_029492169.1"/>
</dbReference>
<proteinExistence type="predicted"/>
<dbReference type="PANTHER" id="PTHR34153:SF2">
    <property type="entry name" value="SI:CH211-262H13.3-RELATED"/>
    <property type="match status" value="1"/>
</dbReference>
<evidence type="ECO:0000259" key="2">
    <source>
        <dbReference type="Pfam" id="PF16064"/>
    </source>
</evidence>
<dbReference type="KEGG" id="api:100575035"/>
<dbReference type="Proteomes" id="UP000007819">
    <property type="component" value="Unassembled WGS sequence"/>
</dbReference>
<evidence type="ECO:0000313" key="3">
    <source>
        <dbReference type="EnsemblMetazoa" id="XP_029348029.1"/>
    </source>
</evidence>
<sequence length="414" mass="46778">MWTVVVFQNDNTVAAVPTNWYKDGLCAWPKKAVKHKSDLIKNQTEPTRSEFDRFPARQLSSSPIESLIEAEEKAAKGMFFSDLSSAEENTTNDNVDRKKKLYKDVFTEKEKKQSQPSKKKRSLSPPPIFDDSFEVELEDIASKDLLWPSQQYVSPLASTSKDQLPNICDDNIDSQVISSQASNTKISLFSTETDNIIDNNITLATGFEENMLFQSTPKPDASVQIQHSNSINDAAFVNFVKSSLINIKYDVKLLSYSIDSLKTIIQNIEMNTSHISDNNAQQCISNIQELKWPITNMTQLDDNEKLLTDALVKNNEVGLLARLVGKSISESVRRMMSRMFDDSFLQNYSFLGFKGKRKFSGLSCCLLLFDAIRKEKKFTATPDHEISTIVAKWLAQAPNRISKKKNNTLANNIL</sequence>
<reference evidence="4" key="1">
    <citation type="submission" date="2010-06" db="EMBL/GenBank/DDBJ databases">
        <authorList>
            <person name="Jiang H."/>
            <person name="Abraham K."/>
            <person name="Ali S."/>
            <person name="Alsbrooks S.L."/>
            <person name="Anim B.N."/>
            <person name="Anosike U.S."/>
            <person name="Attaway T."/>
            <person name="Bandaranaike D.P."/>
            <person name="Battles P.K."/>
            <person name="Bell S.N."/>
            <person name="Bell A.V."/>
            <person name="Beltran B."/>
            <person name="Bickham C."/>
            <person name="Bustamante Y."/>
            <person name="Caleb T."/>
            <person name="Canada A."/>
            <person name="Cardenas V."/>
            <person name="Carter K."/>
            <person name="Chacko J."/>
            <person name="Chandrabose M.N."/>
            <person name="Chavez D."/>
            <person name="Chavez A."/>
            <person name="Chen L."/>
            <person name="Chu H.-S."/>
            <person name="Claassen K.J."/>
            <person name="Cockrell R."/>
            <person name="Collins M."/>
            <person name="Cooper J.A."/>
            <person name="Cree A."/>
            <person name="Curry S.M."/>
            <person name="Da Y."/>
            <person name="Dao M.D."/>
            <person name="Das B."/>
            <person name="Davila M.-L."/>
            <person name="Davy-Carroll L."/>
            <person name="Denson S."/>
            <person name="Dinh H."/>
            <person name="Ebong V.E."/>
            <person name="Edwards J.R."/>
            <person name="Egan A."/>
            <person name="El-Daye J."/>
            <person name="Escobedo L."/>
            <person name="Fernandez S."/>
            <person name="Fernando P.R."/>
            <person name="Flagg N."/>
            <person name="Forbes L.D."/>
            <person name="Fowler R.G."/>
            <person name="Fu Q."/>
            <person name="Gabisi R.A."/>
            <person name="Ganer J."/>
            <person name="Garbino Pronczuk A."/>
            <person name="Garcia R.M."/>
            <person name="Garner T."/>
            <person name="Garrett T.E."/>
            <person name="Gonzalez D.A."/>
            <person name="Hamid H."/>
            <person name="Hawkins E.S."/>
            <person name="Hirani K."/>
            <person name="Hogues M.E."/>
            <person name="Hollins B."/>
            <person name="Hsiao C.-H."/>
            <person name="Jabil R."/>
            <person name="James M.L."/>
            <person name="Jhangiani S.N."/>
            <person name="Johnson B."/>
            <person name="Johnson Q."/>
            <person name="Joshi V."/>
            <person name="Kalu J.B."/>
            <person name="Kam C."/>
            <person name="Kashfia A."/>
            <person name="Keebler J."/>
            <person name="Kisamo H."/>
            <person name="Kovar C.L."/>
            <person name="Lago L.A."/>
            <person name="Lai C.-Y."/>
            <person name="Laidlaw J."/>
            <person name="Lara F."/>
            <person name="Le T.-K."/>
            <person name="Lee S.L."/>
            <person name="Legall F.H."/>
            <person name="Lemon S.J."/>
            <person name="Lewis L.R."/>
            <person name="Li B."/>
            <person name="Liu Y."/>
            <person name="Liu Y.-S."/>
            <person name="Lopez J."/>
            <person name="Lozado R.J."/>
            <person name="Lu J."/>
            <person name="Madu R.C."/>
            <person name="Maheshwari M."/>
            <person name="Maheshwari R."/>
            <person name="Malloy K."/>
            <person name="Martinez E."/>
            <person name="Mathew T."/>
            <person name="Mercado I.C."/>
            <person name="Mercado C."/>
            <person name="Meyer B."/>
            <person name="Montgomery K."/>
            <person name="Morgan M.B."/>
            <person name="Munidasa M."/>
            <person name="Nazareth L.V."/>
            <person name="Nelson J."/>
            <person name="Ng B.M."/>
            <person name="Nguyen N.B."/>
            <person name="Nguyen P.Q."/>
            <person name="Nguyen T."/>
            <person name="Obregon M."/>
            <person name="Okwuonu G.O."/>
            <person name="Onwere C.G."/>
            <person name="Orozco G."/>
            <person name="Parra A."/>
            <person name="Patel S."/>
            <person name="Patil S."/>
            <person name="Perez A."/>
            <person name="Perez Y."/>
            <person name="Pham C."/>
            <person name="Primus E.L."/>
            <person name="Pu L.-L."/>
            <person name="Puazo M."/>
            <person name="Qin X."/>
            <person name="Quiroz J.B."/>
            <person name="Reese J."/>
            <person name="Richards S."/>
            <person name="Rives C.M."/>
            <person name="Robberts R."/>
            <person name="Ruiz S.J."/>
            <person name="Ruiz M.J."/>
            <person name="Santibanez J."/>
            <person name="Schneider B.W."/>
            <person name="Sisson I."/>
            <person name="Smith M."/>
            <person name="Sodergren E."/>
            <person name="Song X.-Z."/>
            <person name="Song B.B."/>
            <person name="Summersgill H."/>
            <person name="Thelus R."/>
            <person name="Thornton R.D."/>
            <person name="Trejos Z.Y."/>
            <person name="Usmani K."/>
            <person name="Vattathil S."/>
            <person name="Villasana D."/>
            <person name="Walker D.L."/>
            <person name="Wang S."/>
            <person name="Wang K."/>
            <person name="White C.S."/>
            <person name="Williams A.C."/>
            <person name="Williamson J."/>
            <person name="Wilson K."/>
            <person name="Woghiren I.O."/>
            <person name="Woodworth J.R."/>
            <person name="Worley K.C."/>
            <person name="Wright R.A."/>
            <person name="Wu W."/>
            <person name="Young L."/>
            <person name="Zhang L."/>
            <person name="Zhang J."/>
            <person name="Zhu Y."/>
            <person name="Muzny D.M."/>
            <person name="Weinstock G."/>
            <person name="Gibbs R.A."/>
        </authorList>
    </citation>
    <scope>NUCLEOTIDE SEQUENCE [LARGE SCALE GENOMIC DNA]</scope>
    <source>
        <strain evidence="4">LSR1</strain>
    </source>
</reference>
<feature type="domain" description="DUF4806" evidence="2">
    <location>
        <begin position="289"/>
        <end position="360"/>
    </location>
</feature>
<feature type="region of interest" description="Disordered" evidence="1">
    <location>
        <begin position="106"/>
        <end position="128"/>
    </location>
</feature>
<organism evidence="3 4">
    <name type="scientific">Acyrthosiphon pisum</name>
    <name type="common">Pea aphid</name>
    <dbReference type="NCBI Taxonomy" id="7029"/>
    <lineage>
        <taxon>Eukaryota</taxon>
        <taxon>Metazoa</taxon>
        <taxon>Ecdysozoa</taxon>
        <taxon>Arthropoda</taxon>
        <taxon>Hexapoda</taxon>
        <taxon>Insecta</taxon>
        <taxon>Pterygota</taxon>
        <taxon>Neoptera</taxon>
        <taxon>Paraneoptera</taxon>
        <taxon>Hemiptera</taxon>
        <taxon>Sternorrhyncha</taxon>
        <taxon>Aphidomorpha</taxon>
        <taxon>Aphidoidea</taxon>
        <taxon>Aphididae</taxon>
        <taxon>Macrosiphini</taxon>
        <taxon>Acyrthosiphon</taxon>
    </lineage>
</organism>
<dbReference type="Pfam" id="PF16064">
    <property type="entry name" value="DUF4806"/>
    <property type="match status" value="1"/>
</dbReference>
<evidence type="ECO:0000256" key="1">
    <source>
        <dbReference type="SAM" id="MobiDB-lite"/>
    </source>
</evidence>
<dbReference type="PANTHER" id="PTHR34153">
    <property type="entry name" value="SI:CH211-262H13.3-RELATED-RELATED"/>
    <property type="match status" value="1"/>
</dbReference>
<dbReference type="GeneID" id="100575035"/>
<dbReference type="EnsemblMetazoa" id="XM_029492168.1">
    <property type="protein sequence ID" value="XP_029348028.1"/>
    <property type="gene ID" value="LOC100575035"/>
</dbReference>
<protein>
    <recommendedName>
        <fullName evidence="2">DUF4806 domain-containing protein</fullName>
    </recommendedName>
</protein>